<gene>
    <name evidence="2" type="ORF">QIT00_37910</name>
</gene>
<dbReference type="RefSeq" id="WP_282540057.1">
    <property type="nucleotide sequence ID" value="NZ_JASCIS010000081.1"/>
</dbReference>
<feature type="region of interest" description="Disordered" evidence="1">
    <location>
        <begin position="1"/>
        <end position="22"/>
    </location>
</feature>
<sequence>MNLQHAELDGETDPEGEDVRRAEVGPLTVVYTVNRPGAHLYVLAVTWAG</sequence>
<reference evidence="2 3" key="1">
    <citation type="submission" date="2023-05" db="EMBL/GenBank/DDBJ databases">
        <title>Draft genome sequence of Streptomyces sp. B-S-A12 isolated from a cave soil in Thailand.</title>
        <authorList>
            <person name="Chamroensaksri N."/>
            <person name="Muangham S."/>
        </authorList>
    </citation>
    <scope>NUCLEOTIDE SEQUENCE [LARGE SCALE GENOMIC DNA]</scope>
    <source>
        <strain evidence="2 3">B-S-A12</strain>
    </source>
</reference>
<evidence type="ECO:0000256" key="1">
    <source>
        <dbReference type="SAM" id="MobiDB-lite"/>
    </source>
</evidence>
<keyword evidence="3" id="KW-1185">Reference proteome</keyword>
<accession>A0ABT6T8N7</accession>
<comment type="caution">
    <text evidence="2">The sequence shown here is derived from an EMBL/GenBank/DDBJ whole genome shotgun (WGS) entry which is preliminary data.</text>
</comment>
<evidence type="ECO:0000313" key="3">
    <source>
        <dbReference type="Proteomes" id="UP001237105"/>
    </source>
</evidence>
<proteinExistence type="predicted"/>
<dbReference type="EMBL" id="JASCIS010000081">
    <property type="protein sequence ID" value="MDI3424234.1"/>
    <property type="molecule type" value="Genomic_DNA"/>
</dbReference>
<dbReference type="Proteomes" id="UP001237105">
    <property type="component" value="Unassembled WGS sequence"/>
</dbReference>
<evidence type="ECO:0000313" key="2">
    <source>
        <dbReference type="EMBL" id="MDI3424234.1"/>
    </source>
</evidence>
<name>A0ABT6T8N7_9ACTN</name>
<protein>
    <submittedName>
        <fullName evidence="2">Uncharacterized protein</fullName>
    </submittedName>
</protein>
<organism evidence="2 3">
    <name type="scientific">Streptomyces luteolus</name>
    <dbReference type="NCBI Taxonomy" id="3043615"/>
    <lineage>
        <taxon>Bacteria</taxon>
        <taxon>Bacillati</taxon>
        <taxon>Actinomycetota</taxon>
        <taxon>Actinomycetes</taxon>
        <taxon>Kitasatosporales</taxon>
        <taxon>Streptomycetaceae</taxon>
        <taxon>Streptomyces</taxon>
    </lineage>
</organism>